<dbReference type="Proteomes" id="UP001143480">
    <property type="component" value="Unassembled WGS sequence"/>
</dbReference>
<keyword evidence="6" id="KW-0479">Metal-binding</keyword>
<sequence length="348" mass="36724">MPTRRSLLRALPLAGAAALAGCSSPPHDTGSGRFGPVRYRLSWVKNVQFAGAYIADANGHYRAAGLDSVELVAGGPAAAPVDADVMTGKAHIGVSAPDITAAAIRGGATLVIIGAEFQKCPFAITSPADKPITTPEQLYGKRIGVQVANETTWAAFLKVAGLDAARITKVPVQFDPLPLTQGVVDGWFSFITDEPNQLRVKGFEVSTMLLADHGYPLAAQTYCVRRDTVSRDRELLKAFLRAQVQGWRQNLADPGLGARLAVQNYGKDLGLDLAEQQLSSVSENALLATPDTNRRGLLTMTPELVERNIALLGATGSSVTAAQLFDLSLIDEVFQADPGLLAGVPSPG</sequence>
<feature type="domain" description="SsuA/THI5-like" evidence="13">
    <location>
        <begin position="46"/>
        <end position="254"/>
    </location>
</feature>
<dbReference type="InterPro" id="IPR006311">
    <property type="entry name" value="TAT_signal"/>
</dbReference>
<protein>
    <recommendedName>
        <fullName evidence="10">Thiamine pyrimidine synthase</fullName>
    </recommendedName>
</protein>
<dbReference type="Gene3D" id="3.40.190.10">
    <property type="entry name" value="Periplasmic binding protein-like II"/>
    <property type="match status" value="2"/>
</dbReference>
<dbReference type="PANTHER" id="PTHR31528:SF1">
    <property type="entry name" value="4-AMINO-5-HYDROXYMETHYL-2-METHYLPYRIMIDINE PHOSPHATE SYNTHASE THI11-RELATED"/>
    <property type="match status" value="1"/>
</dbReference>
<evidence type="ECO:0000256" key="6">
    <source>
        <dbReference type="ARBA" id="ARBA00022723"/>
    </source>
</evidence>
<dbReference type="SUPFAM" id="SSF53850">
    <property type="entry name" value="Periplasmic binding protein-like II"/>
    <property type="match status" value="1"/>
</dbReference>
<dbReference type="GO" id="GO:0009228">
    <property type="term" value="P:thiamine biosynthetic process"/>
    <property type="evidence" value="ECO:0007669"/>
    <property type="project" value="UniProtKB-KW"/>
</dbReference>
<comment type="pathway">
    <text evidence="2">Cofactor biosynthesis; thiamine diphosphate biosynthesis.</text>
</comment>
<comment type="similarity">
    <text evidence="3">Belongs to the NMT1/THI5 family.</text>
</comment>
<dbReference type="AlphaFoldDB" id="A0A9W6KF70"/>
<dbReference type="PROSITE" id="PS51318">
    <property type="entry name" value="TAT"/>
    <property type="match status" value="1"/>
</dbReference>
<keyword evidence="12" id="KW-0732">Signal</keyword>
<evidence type="ECO:0000256" key="4">
    <source>
        <dbReference type="ARBA" id="ARBA00011738"/>
    </source>
</evidence>
<feature type="chain" id="PRO_5040786135" description="Thiamine pyrimidine synthase" evidence="12">
    <location>
        <begin position="21"/>
        <end position="348"/>
    </location>
</feature>
<comment type="catalytic activity">
    <reaction evidence="11">
        <text>N(6)-(pyridoxal phosphate)-L-lysyl-[4-amino-5-hydroxymethyl-2-methylpyrimidine phosphate synthase] + L-histidyl-[4-amino-5-hydroxymethyl-2-methylpyrimidine phosphate synthase] + 2 Fe(3+) + 4 H2O = L-lysyl-[4-amino-5-hydroxymethyl-2-methylpyrimidine phosphate synthase] + (2S)-2-amino-5-hydroxy-4-oxopentanoyl-[4-amino-5-hydroxymethyl-2-methylpyrimidine phosphate synthase] + 4-amino-2-methyl-5-(phosphooxymethyl)pyrimidine + 3-oxopropanoate + 2 Fe(2+) + 2 H(+)</text>
        <dbReference type="Rhea" id="RHEA:65756"/>
        <dbReference type="Rhea" id="RHEA-COMP:16892"/>
        <dbReference type="Rhea" id="RHEA-COMP:16893"/>
        <dbReference type="Rhea" id="RHEA-COMP:16894"/>
        <dbReference type="Rhea" id="RHEA-COMP:16895"/>
        <dbReference type="ChEBI" id="CHEBI:15377"/>
        <dbReference type="ChEBI" id="CHEBI:15378"/>
        <dbReference type="ChEBI" id="CHEBI:29033"/>
        <dbReference type="ChEBI" id="CHEBI:29034"/>
        <dbReference type="ChEBI" id="CHEBI:29969"/>
        <dbReference type="ChEBI" id="CHEBI:29979"/>
        <dbReference type="ChEBI" id="CHEBI:33190"/>
        <dbReference type="ChEBI" id="CHEBI:58354"/>
        <dbReference type="ChEBI" id="CHEBI:143915"/>
        <dbReference type="ChEBI" id="CHEBI:157692"/>
    </reaction>
    <physiologicalReaction direction="left-to-right" evidence="11">
        <dbReference type="Rhea" id="RHEA:65757"/>
    </physiologicalReaction>
</comment>
<evidence type="ECO:0000313" key="15">
    <source>
        <dbReference type="Proteomes" id="UP001143480"/>
    </source>
</evidence>
<evidence type="ECO:0000256" key="10">
    <source>
        <dbReference type="ARBA" id="ARBA00033171"/>
    </source>
</evidence>
<comment type="function">
    <text evidence="1">Responsible for the formation of the pyrimidine heterocycle in the thiamine biosynthesis pathway. Catalyzes the formation of hydroxymethylpyrimidine phosphate (HMP-P) from histidine and pyridoxal phosphate (PLP). The protein uses PLP and the active site histidine to form HMP-P, generating an inactive enzyme. The enzyme can only undergo a single turnover, which suggests it is a suicide enzyme.</text>
</comment>
<dbReference type="RefSeq" id="WP_271188840.1">
    <property type="nucleotide sequence ID" value="NZ_BSFP01000003.1"/>
</dbReference>
<evidence type="ECO:0000256" key="11">
    <source>
        <dbReference type="ARBA" id="ARBA00048179"/>
    </source>
</evidence>
<keyword evidence="8" id="KW-0784">Thiamine biosynthesis</keyword>
<evidence type="ECO:0000259" key="13">
    <source>
        <dbReference type="Pfam" id="PF09084"/>
    </source>
</evidence>
<dbReference type="Pfam" id="PF09084">
    <property type="entry name" value="NMT1"/>
    <property type="match status" value="1"/>
</dbReference>
<feature type="signal peptide" evidence="12">
    <location>
        <begin position="1"/>
        <end position="20"/>
    </location>
</feature>
<keyword evidence="15" id="KW-1185">Reference proteome</keyword>
<evidence type="ECO:0000256" key="12">
    <source>
        <dbReference type="SAM" id="SignalP"/>
    </source>
</evidence>
<comment type="caution">
    <text evidence="14">The sequence shown here is derived from an EMBL/GenBank/DDBJ whole genome shotgun (WGS) entry which is preliminary data.</text>
</comment>
<keyword evidence="5" id="KW-0808">Transferase</keyword>
<dbReference type="InterPro" id="IPR027939">
    <property type="entry name" value="NMT1/THI5"/>
</dbReference>
<keyword evidence="7" id="KW-0663">Pyridoxal phosphate</keyword>
<keyword evidence="9" id="KW-0408">Iron</keyword>
<evidence type="ECO:0000256" key="9">
    <source>
        <dbReference type="ARBA" id="ARBA00023004"/>
    </source>
</evidence>
<evidence type="ECO:0000256" key="1">
    <source>
        <dbReference type="ARBA" id="ARBA00003469"/>
    </source>
</evidence>
<evidence type="ECO:0000256" key="5">
    <source>
        <dbReference type="ARBA" id="ARBA00022679"/>
    </source>
</evidence>
<name>A0A9W6KF70_9ACTN</name>
<dbReference type="InterPro" id="IPR015168">
    <property type="entry name" value="SsuA/THI5"/>
</dbReference>
<organism evidence="14 15">
    <name type="scientific">Dactylosporangium matsuzakiense</name>
    <dbReference type="NCBI Taxonomy" id="53360"/>
    <lineage>
        <taxon>Bacteria</taxon>
        <taxon>Bacillati</taxon>
        <taxon>Actinomycetota</taxon>
        <taxon>Actinomycetes</taxon>
        <taxon>Micromonosporales</taxon>
        <taxon>Micromonosporaceae</taxon>
        <taxon>Dactylosporangium</taxon>
    </lineage>
</organism>
<gene>
    <name evidence="14" type="ORF">GCM10017581_009210</name>
</gene>
<dbReference type="GO" id="GO:0016740">
    <property type="term" value="F:transferase activity"/>
    <property type="evidence" value="ECO:0007669"/>
    <property type="project" value="UniProtKB-KW"/>
</dbReference>
<evidence type="ECO:0000256" key="8">
    <source>
        <dbReference type="ARBA" id="ARBA00022977"/>
    </source>
</evidence>
<dbReference type="PANTHER" id="PTHR31528">
    <property type="entry name" value="4-AMINO-5-HYDROXYMETHYL-2-METHYLPYRIMIDINE PHOSPHATE SYNTHASE THI11-RELATED"/>
    <property type="match status" value="1"/>
</dbReference>
<dbReference type="EMBL" id="BSFP01000003">
    <property type="protein sequence ID" value="GLK99180.1"/>
    <property type="molecule type" value="Genomic_DNA"/>
</dbReference>
<dbReference type="GO" id="GO:0046872">
    <property type="term" value="F:metal ion binding"/>
    <property type="evidence" value="ECO:0007669"/>
    <property type="project" value="UniProtKB-KW"/>
</dbReference>
<accession>A0A9W6KF70</accession>
<reference evidence="14" key="2">
    <citation type="submission" date="2023-01" db="EMBL/GenBank/DDBJ databases">
        <authorList>
            <person name="Sun Q."/>
            <person name="Evtushenko L."/>
        </authorList>
    </citation>
    <scope>NUCLEOTIDE SEQUENCE</scope>
    <source>
        <strain evidence="14">VKM Ac-1321</strain>
    </source>
</reference>
<dbReference type="PROSITE" id="PS51257">
    <property type="entry name" value="PROKAR_LIPOPROTEIN"/>
    <property type="match status" value="1"/>
</dbReference>
<evidence type="ECO:0000256" key="2">
    <source>
        <dbReference type="ARBA" id="ARBA00004948"/>
    </source>
</evidence>
<comment type="subunit">
    <text evidence="4">Homodimer.</text>
</comment>
<evidence type="ECO:0000256" key="3">
    <source>
        <dbReference type="ARBA" id="ARBA00009406"/>
    </source>
</evidence>
<evidence type="ECO:0000256" key="7">
    <source>
        <dbReference type="ARBA" id="ARBA00022898"/>
    </source>
</evidence>
<proteinExistence type="inferred from homology"/>
<evidence type="ECO:0000313" key="14">
    <source>
        <dbReference type="EMBL" id="GLK99180.1"/>
    </source>
</evidence>
<reference evidence="14" key="1">
    <citation type="journal article" date="2014" name="Int. J. Syst. Evol. Microbiol.">
        <title>Complete genome sequence of Corynebacterium casei LMG S-19264T (=DSM 44701T), isolated from a smear-ripened cheese.</title>
        <authorList>
            <consortium name="US DOE Joint Genome Institute (JGI-PGF)"/>
            <person name="Walter F."/>
            <person name="Albersmeier A."/>
            <person name="Kalinowski J."/>
            <person name="Ruckert C."/>
        </authorList>
    </citation>
    <scope>NUCLEOTIDE SEQUENCE</scope>
    <source>
        <strain evidence="14">VKM Ac-1321</strain>
    </source>
</reference>